<comment type="caution">
    <text evidence="3">The sequence shown here is derived from an EMBL/GenBank/DDBJ whole genome shotgun (WGS) entry which is preliminary data.</text>
</comment>
<dbReference type="InterPro" id="IPR036629">
    <property type="entry name" value="YjbJ_sf"/>
</dbReference>
<name>A0A9X0W7G8_9GAMM</name>
<keyword evidence="4" id="KW-1185">Reference proteome</keyword>
<dbReference type="EMBL" id="NRRY01000008">
    <property type="protein sequence ID" value="MBK1618206.1"/>
    <property type="molecule type" value="Genomic_DNA"/>
</dbReference>
<dbReference type="Proteomes" id="UP001138768">
    <property type="component" value="Unassembled WGS sequence"/>
</dbReference>
<dbReference type="InterPro" id="IPR008462">
    <property type="entry name" value="CsbD"/>
</dbReference>
<dbReference type="SUPFAM" id="SSF69047">
    <property type="entry name" value="Hypothetical protein YjbJ"/>
    <property type="match status" value="1"/>
</dbReference>
<feature type="domain" description="CsbD-like" evidence="2">
    <location>
        <begin position="5"/>
        <end position="56"/>
    </location>
</feature>
<dbReference type="Gene3D" id="1.10.1470.10">
    <property type="entry name" value="YjbJ"/>
    <property type="match status" value="1"/>
</dbReference>
<accession>A0A9X0W7G8</accession>
<organism evidence="3 4">
    <name type="scientific">Lamprobacter modestohalophilus</name>
    <dbReference type="NCBI Taxonomy" id="1064514"/>
    <lineage>
        <taxon>Bacteria</taxon>
        <taxon>Pseudomonadati</taxon>
        <taxon>Pseudomonadota</taxon>
        <taxon>Gammaproteobacteria</taxon>
        <taxon>Chromatiales</taxon>
        <taxon>Chromatiaceae</taxon>
        <taxon>Lamprobacter</taxon>
    </lineage>
</organism>
<dbReference type="AlphaFoldDB" id="A0A9X0W7G8"/>
<sequence>MNKKQVKGHYEEAKGAVKEATGKLTGNEELELKGKIQKEAGKIQAGVGDVQQEIKDNI</sequence>
<proteinExistence type="inferred from homology"/>
<evidence type="ECO:0000313" key="4">
    <source>
        <dbReference type="Proteomes" id="UP001138768"/>
    </source>
</evidence>
<dbReference type="Pfam" id="PF05532">
    <property type="entry name" value="CsbD"/>
    <property type="match status" value="1"/>
</dbReference>
<comment type="similarity">
    <text evidence="1">Belongs to the UPF0337 (CsbD) family.</text>
</comment>
<protein>
    <submittedName>
        <fullName evidence="3">General stress protein CsbD</fullName>
    </submittedName>
</protein>
<evidence type="ECO:0000313" key="3">
    <source>
        <dbReference type="EMBL" id="MBK1618206.1"/>
    </source>
</evidence>
<evidence type="ECO:0000259" key="2">
    <source>
        <dbReference type="Pfam" id="PF05532"/>
    </source>
</evidence>
<evidence type="ECO:0000256" key="1">
    <source>
        <dbReference type="ARBA" id="ARBA00009129"/>
    </source>
</evidence>
<dbReference type="RefSeq" id="WP_200241105.1">
    <property type="nucleotide sequence ID" value="NZ_NRRY01000008.1"/>
</dbReference>
<reference evidence="3 4" key="1">
    <citation type="journal article" date="2020" name="Microorganisms">
        <title>Osmotic Adaptation and Compatible Solute Biosynthesis of Phototrophic Bacteria as Revealed from Genome Analyses.</title>
        <authorList>
            <person name="Imhoff J.F."/>
            <person name="Rahn T."/>
            <person name="Kunzel S."/>
            <person name="Keller A."/>
            <person name="Neulinger S.C."/>
        </authorList>
    </citation>
    <scope>NUCLEOTIDE SEQUENCE [LARGE SCALE GENOMIC DNA]</scope>
    <source>
        <strain evidence="3 4">DSM 25653</strain>
    </source>
</reference>
<gene>
    <name evidence="3" type="ORF">CKO42_07060</name>
</gene>